<dbReference type="Pfam" id="PF03476">
    <property type="entry name" value="MOSC_N"/>
    <property type="match status" value="1"/>
</dbReference>
<dbReference type="RefSeq" id="WP_237442676.1">
    <property type="nucleotide sequence ID" value="NZ_CAKLPX010000001.1"/>
</dbReference>
<evidence type="ECO:0000259" key="1">
    <source>
        <dbReference type="PROSITE" id="PS51340"/>
    </source>
</evidence>
<dbReference type="InterPro" id="IPR005303">
    <property type="entry name" value="MOCOS_middle"/>
</dbReference>
<reference evidence="2" key="1">
    <citation type="submission" date="2021-12" db="EMBL/GenBank/DDBJ databases">
        <authorList>
            <person name="Rodrigo-Torres L."/>
            <person name="Arahal R. D."/>
            <person name="Lucena T."/>
        </authorList>
    </citation>
    <scope>NUCLEOTIDE SEQUENCE</scope>
    <source>
        <strain evidence="2">CECT 8267</strain>
    </source>
</reference>
<dbReference type="SUPFAM" id="SSF141673">
    <property type="entry name" value="MOSC N-terminal domain-like"/>
    <property type="match status" value="1"/>
</dbReference>
<dbReference type="InterPro" id="IPR011037">
    <property type="entry name" value="Pyrv_Knase-like_insert_dom_sf"/>
</dbReference>
<dbReference type="PROSITE" id="PS51340">
    <property type="entry name" value="MOSC"/>
    <property type="match status" value="1"/>
</dbReference>
<evidence type="ECO:0000313" key="2">
    <source>
        <dbReference type="EMBL" id="CAH0989973.1"/>
    </source>
</evidence>
<name>A0ABN8EBT4_9GAMM</name>
<dbReference type="PANTHER" id="PTHR14237:SF19">
    <property type="entry name" value="MITOCHONDRIAL AMIDOXIME REDUCING COMPONENT 1"/>
    <property type="match status" value="1"/>
</dbReference>
<evidence type="ECO:0000313" key="3">
    <source>
        <dbReference type="Proteomes" id="UP000838100"/>
    </source>
</evidence>
<feature type="domain" description="MOSC" evidence="1">
    <location>
        <begin position="124"/>
        <end position="263"/>
    </location>
</feature>
<keyword evidence="3" id="KW-1185">Reference proteome</keyword>
<dbReference type="InterPro" id="IPR005302">
    <property type="entry name" value="MoCF_Sase_C"/>
</dbReference>
<dbReference type="SUPFAM" id="SSF50800">
    <property type="entry name" value="PK beta-barrel domain-like"/>
    <property type="match status" value="1"/>
</dbReference>
<accession>A0ABN8EBT4</accession>
<gene>
    <name evidence="2" type="primary">ycbX</name>
    <name evidence="2" type="ORF">SIN8267_00050</name>
</gene>
<dbReference type="Pfam" id="PF03473">
    <property type="entry name" value="MOSC"/>
    <property type="match status" value="1"/>
</dbReference>
<dbReference type="EMBL" id="CAKLPX010000001">
    <property type="protein sequence ID" value="CAH0989973.1"/>
    <property type="molecule type" value="Genomic_DNA"/>
</dbReference>
<dbReference type="Proteomes" id="UP000838100">
    <property type="component" value="Unassembled WGS sequence"/>
</dbReference>
<dbReference type="PANTHER" id="PTHR14237">
    <property type="entry name" value="MOLYBDOPTERIN COFACTOR SULFURASE MOSC"/>
    <property type="match status" value="1"/>
</dbReference>
<proteinExistence type="predicted"/>
<protein>
    <recommendedName>
        <fullName evidence="1">MOSC domain-containing protein</fullName>
    </recommendedName>
</protein>
<comment type="caution">
    <text evidence="2">The sequence shown here is derived from an EMBL/GenBank/DDBJ whole genome shotgun (WGS) entry which is preliminary data.</text>
</comment>
<sequence length="264" mass="29301">MTTVTVSELYIHPVKSLQGIAVEQVKLDKFGAQFDRRWMVVDPRGHFITQREVAAMATLSTAMIDGQLQLSDSQGESFLVAEAGDRVEPVVIWDDTVLAVDCGNAVAAWLTQRLATECRLVFMPQTTDRIVSREYSQSKKTVGFADGFPLMLVSQASLDEINSRLDHPVSMTRFRPNIVVEGCDSFAEDQWQALSSSQLQLDISKPCSRCVMPSLDPKTGRKHKTLNRVLASFRRRDGVIYVGQNLVIHRGDSIAVGDQLAVDC</sequence>
<organism evidence="2 3">
    <name type="scientific">Sinobacterium norvegicum</name>
    <dbReference type="NCBI Taxonomy" id="1641715"/>
    <lineage>
        <taxon>Bacteria</taxon>
        <taxon>Pseudomonadati</taxon>
        <taxon>Pseudomonadota</taxon>
        <taxon>Gammaproteobacteria</taxon>
        <taxon>Cellvibrionales</taxon>
        <taxon>Spongiibacteraceae</taxon>
        <taxon>Sinobacterium</taxon>
    </lineage>
</organism>